<keyword evidence="3" id="KW-0804">Transcription</keyword>
<dbReference type="GO" id="GO:0003700">
    <property type="term" value="F:DNA-binding transcription factor activity"/>
    <property type="evidence" value="ECO:0007669"/>
    <property type="project" value="InterPro"/>
</dbReference>
<dbReference type="OrthoDB" id="2930at2"/>
<feature type="domain" description="SIS" evidence="5">
    <location>
        <begin position="127"/>
        <end position="265"/>
    </location>
</feature>
<dbReference type="InterPro" id="IPR036388">
    <property type="entry name" value="WH-like_DNA-bd_sf"/>
</dbReference>
<keyword evidence="7" id="KW-1185">Reference proteome</keyword>
<proteinExistence type="predicted"/>
<dbReference type="PROSITE" id="PS51071">
    <property type="entry name" value="HTH_RPIR"/>
    <property type="match status" value="1"/>
</dbReference>
<dbReference type="PANTHER" id="PTHR30514:SF18">
    <property type="entry name" value="RPIR-FAMILY TRANSCRIPTIONAL REGULATOR"/>
    <property type="match status" value="1"/>
</dbReference>
<dbReference type="InterPro" id="IPR046348">
    <property type="entry name" value="SIS_dom_sf"/>
</dbReference>
<comment type="caution">
    <text evidence="6">The sequence shown here is derived from an EMBL/GenBank/DDBJ whole genome shotgun (WGS) entry which is preliminary data.</text>
</comment>
<gene>
    <name evidence="6" type="ORF">EDD65_102319</name>
</gene>
<dbReference type="Proteomes" id="UP000294567">
    <property type="component" value="Unassembled WGS sequence"/>
</dbReference>
<dbReference type="InterPro" id="IPR035472">
    <property type="entry name" value="RpiR-like_SIS"/>
</dbReference>
<organism evidence="6 7">
    <name type="scientific">Keratinibaculum paraultunense</name>
    <dbReference type="NCBI Taxonomy" id="1278232"/>
    <lineage>
        <taxon>Bacteria</taxon>
        <taxon>Bacillati</taxon>
        <taxon>Bacillota</taxon>
        <taxon>Tissierellia</taxon>
        <taxon>Tissierellales</taxon>
        <taxon>Tepidimicrobiaceae</taxon>
        <taxon>Keratinibaculum</taxon>
    </lineage>
</organism>
<dbReference type="Gene3D" id="1.10.10.10">
    <property type="entry name" value="Winged helix-like DNA-binding domain superfamily/Winged helix DNA-binding domain"/>
    <property type="match status" value="1"/>
</dbReference>
<dbReference type="RefSeq" id="WP_132026204.1">
    <property type="nucleotide sequence ID" value="NZ_CP068564.1"/>
</dbReference>
<dbReference type="Pfam" id="PF01380">
    <property type="entry name" value="SIS"/>
    <property type="match status" value="1"/>
</dbReference>
<dbReference type="EMBL" id="SMAE01000002">
    <property type="protein sequence ID" value="TCS91384.1"/>
    <property type="molecule type" value="Genomic_DNA"/>
</dbReference>
<keyword evidence="2" id="KW-0238">DNA-binding</keyword>
<evidence type="ECO:0000313" key="6">
    <source>
        <dbReference type="EMBL" id="TCS91384.1"/>
    </source>
</evidence>
<evidence type="ECO:0000259" key="4">
    <source>
        <dbReference type="PROSITE" id="PS51071"/>
    </source>
</evidence>
<dbReference type="Gene3D" id="3.40.50.10490">
    <property type="entry name" value="Glucose-6-phosphate isomerase like protein, domain 1"/>
    <property type="match status" value="1"/>
</dbReference>
<keyword evidence="1" id="KW-0805">Transcription regulation</keyword>
<evidence type="ECO:0000256" key="1">
    <source>
        <dbReference type="ARBA" id="ARBA00023015"/>
    </source>
</evidence>
<feature type="domain" description="HTH rpiR-type" evidence="4">
    <location>
        <begin position="5"/>
        <end position="81"/>
    </location>
</feature>
<dbReference type="CDD" id="cd05013">
    <property type="entry name" value="SIS_RpiR"/>
    <property type="match status" value="1"/>
</dbReference>
<dbReference type="PANTHER" id="PTHR30514">
    <property type="entry name" value="GLUCOKINASE"/>
    <property type="match status" value="1"/>
</dbReference>
<dbReference type="GO" id="GO:0003677">
    <property type="term" value="F:DNA binding"/>
    <property type="evidence" value="ECO:0007669"/>
    <property type="project" value="UniProtKB-KW"/>
</dbReference>
<sequence length="294" mass="33348">MEKYADIIKIIQNNFNTLSKGQKLIAEYIMNNYDKAAFMTAAKLGETVGVSESTVVRFANTLGYDGYKELQKELQELIRNKLTTVQRISLSKDFSDYENTIKQVIKKDIDNIEKTLKEIDYHAFKEAVEITLEADNIYILGLRSSSFLAGYLGFYLNFLLDNVKVISFGPNDIFEQLLRSTKDDVIIGISYPRYSKRTLEALNYGKEKGCKIIGITDSLVSPAAQYADVTLIASSNMLSFVDSLVAPMSLINAFIVALGMEKKEDITVYFEDLERIWKEQSVYDTNNKNNNSKD</sequence>
<dbReference type="GO" id="GO:0097367">
    <property type="term" value="F:carbohydrate derivative binding"/>
    <property type="evidence" value="ECO:0007669"/>
    <property type="project" value="InterPro"/>
</dbReference>
<evidence type="ECO:0000259" key="5">
    <source>
        <dbReference type="PROSITE" id="PS51464"/>
    </source>
</evidence>
<protein>
    <submittedName>
        <fullName evidence="6">RpiR family transcriptional regulator</fullName>
    </submittedName>
</protein>
<dbReference type="GO" id="GO:1901135">
    <property type="term" value="P:carbohydrate derivative metabolic process"/>
    <property type="evidence" value="ECO:0007669"/>
    <property type="project" value="InterPro"/>
</dbReference>
<dbReference type="PROSITE" id="PS51464">
    <property type="entry name" value="SIS"/>
    <property type="match status" value="1"/>
</dbReference>
<accession>A0A4V2UUL5</accession>
<dbReference type="SUPFAM" id="SSF53697">
    <property type="entry name" value="SIS domain"/>
    <property type="match status" value="1"/>
</dbReference>
<reference evidence="6 7" key="1">
    <citation type="submission" date="2019-03" db="EMBL/GenBank/DDBJ databases">
        <title>Genomic Encyclopedia of Type Strains, Phase IV (KMG-IV): sequencing the most valuable type-strain genomes for metagenomic binning, comparative biology and taxonomic classification.</title>
        <authorList>
            <person name="Goeker M."/>
        </authorList>
    </citation>
    <scope>NUCLEOTIDE SEQUENCE [LARGE SCALE GENOMIC DNA]</scope>
    <source>
        <strain evidence="6 7">DSM 26752</strain>
    </source>
</reference>
<dbReference type="SUPFAM" id="SSF46689">
    <property type="entry name" value="Homeodomain-like"/>
    <property type="match status" value="1"/>
</dbReference>
<evidence type="ECO:0000256" key="3">
    <source>
        <dbReference type="ARBA" id="ARBA00023163"/>
    </source>
</evidence>
<dbReference type="InterPro" id="IPR047640">
    <property type="entry name" value="RpiR-like"/>
</dbReference>
<dbReference type="InterPro" id="IPR001347">
    <property type="entry name" value="SIS_dom"/>
</dbReference>
<dbReference type="InterPro" id="IPR009057">
    <property type="entry name" value="Homeodomain-like_sf"/>
</dbReference>
<name>A0A4V2UUL5_9FIRM</name>
<dbReference type="AlphaFoldDB" id="A0A4V2UUL5"/>
<evidence type="ECO:0000256" key="2">
    <source>
        <dbReference type="ARBA" id="ARBA00023125"/>
    </source>
</evidence>
<evidence type="ECO:0000313" key="7">
    <source>
        <dbReference type="Proteomes" id="UP000294567"/>
    </source>
</evidence>
<dbReference type="Pfam" id="PF01418">
    <property type="entry name" value="HTH_6"/>
    <property type="match status" value="1"/>
</dbReference>
<dbReference type="InterPro" id="IPR000281">
    <property type="entry name" value="HTH_RpiR"/>
</dbReference>